<protein>
    <submittedName>
        <fullName evidence="4">Luciferase</fullName>
    </submittedName>
</protein>
<evidence type="ECO:0000313" key="4">
    <source>
        <dbReference type="EMBL" id="GII57866.1"/>
    </source>
</evidence>
<dbReference type="Proteomes" id="UP000605992">
    <property type="component" value="Unassembled WGS sequence"/>
</dbReference>
<dbReference type="Pfam" id="PF00296">
    <property type="entry name" value="Bac_luciferase"/>
    <property type="match status" value="1"/>
</dbReference>
<dbReference type="InterPro" id="IPR036661">
    <property type="entry name" value="Luciferase-like_sf"/>
</dbReference>
<reference evidence="4" key="1">
    <citation type="submission" date="2021-01" db="EMBL/GenBank/DDBJ databases">
        <title>Whole genome shotgun sequence of Planotetraspora thailandica NBRC 104271.</title>
        <authorList>
            <person name="Komaki H."/>
            <person name="Tamura T."/>
        </authorList>
    </citation>
    <scope>NUCLEOTIDE SEQUENCE</scope>
    <source>
        <strain evidence="4">NBRC 104271</strain>
    </source>
</reference>
<dbReference type="GO" id="GO:0005829">
    <property type="term" value="C:cytosol"/>
    <property type="evidence" value="ECO:0007669"/>
    <property type="project" value="TreeGrafter"/>
</dbReference>
<dbReference type="RefSeq" id="WP_203947982.1">
    <property type="nucleotide sequence ID" value="NZ_BOOR01000056.1"/>
</dbReference>
<comment type="caution">
    <text evidence="4">The sequence shown here is derived from an EMBL/GenBank/DDBJ whole genome shotgun (WGS) entry which is preliminary data.</text>
</comment>
<dbReference type="InterPro" id="IPR011251">
    <property type="entry name" value="Luciferase-like_dom"/>
</dbReference>
<gene>
    <name evidence="4" type="ORF">Pth03_62550</name>
</gene>
<dbReference type="Gene3D" id="3.20.20.30">
    <property type="entry name" value="Luciferase-like domain"/>
    <property type="match status" value="1"/>
</dbReference>
<feature type="domain" description="Luciferase-like" evidence="3">
    <location>
        <begin position="25"/>
        <end position="273"/>
    </location>
</feature>
<evidence type="ECO:0000313" key="5">
    <source>
        <dbReference type="Proteomes" id="UP000605992"/>
    </source>
</evidence>
<accession>A0A8J3V6H2</accession>
<sequence length="350" mass="37729">MNANVGAEFELGVYSFGVAGRDSEGDLVTTAQAVRNVLEQIRVAEQVGLDFFGVGEHHHEQVPVSSPTSVINAAAATTSTITLSTAVSVLSTDDPIRLYQQAATAAIVSNDRVEIIAGRGSSTESFSLFGYDVDDYDRLYADKFGLLLAINARERVSWESPIRPPLENAPVVPRPDKPLKIWLGTGGSPGSSVRAGSSGLPISYGILNGTPEFWGRMGELYRQSAREAGVGPERLEISVAAHGFVGRDGLAAKQRFHQHEVASFALAGRPIPTRWEQVQGNYSPGGMVFAGDPVEIAERIIDLHRHLGHRRQFLQMDIGGMPHRDVLTSIELLGGEVAPLVRAELNGRND</sequence>
<evidence type="ECO:0000256" key="1">
    <source>
        <dbReference type="ARBA" id="ARBA00023002"/>
    </source>
</evidence>
<organism evidence="4 5">
    <name type="scientific">Planotetraspora thailandica</name>
    <dbReference type="NCBI Taxonomy" id="487172"/>
    <lineage>
        <taxon>Bacteria</taxon>
        <taxon>Bacillati</taxon>
        <taxon>Actinomycetota</taxon>
        <taxon>Actinomycetes</taxon>
        <taxon>Streptosporangiales</taxon>
        <taxon>Streptosporangiaceae</taxon>
        <taxon>Planotetraspora</taxon>
    </lineage>
</organism>
<dbReference type="SUPFAM" id="SSF51679">
    <property type="entry name" value="Bacterial luciferase-like"/>
    <property type="match status" value="1"/>
</dbReference>
<keyword evidence="2" id="KW-0503">Monooxygenase</keyword>
<keyword evidence="5" id="KW-1185">Reference proteome</keyword>
<dbReference type="AlphaFoldDB" id="A0A8J3V6H2"/>
<dbReference type="GO" id="GO:0004497">
    <property type="term" value="F:monooxygenase activity"/>
    <property type="evidence" value="ECO:0007669"/>
    <property type="project" value="UniProtKB-KW"/>
</dbReference>
<dbReference type="PANTHER" id="PTHR30137">
    <property type="entry name" value="LUCIFERASE-LIKE MONOOXYGENASE"/>
    <property type="match status" value="1"/>
</dbReference>
<evidence type="ECO:0000256" key="2">
    <source>
        <dbReference type="ARBA" id="ARBA00023033"/>
    </source>
</evidence>
<dbReference type="GO" id="GO:0016705">
    <property type="term" value="F:oxidoreductase activity, acting on paired donors, with incorporation or reduction of molecular oxygen"/>
    <property type="evidence" value="ECO:0007669"/>
    <property type="project" value="InterPro"/>
</dbReference>
<proteinExistence type="predicted"/>
<keyword evidence="1" id="KW-0560">Oxidoreductase</keyword>
<evidence type="ECO:0000259" key="3">
    <source>
        <dbReference type="Pfam" id="PF00296"/>
    </source>
</evidence>
<dbReference type="EMBL" id="BOOR01000056">
    <property type="protein sequence ID" value="GII57866.1"/>
    <property type="molecule type" value="Genomic_DNA"/>
</dbReference>
<dbReference type="PANTHER" id="PTHR30137:SF8">
    <property type="entry name" value="BLR5498 PROTEIN"/>
    <property type="match status" value="1"/>
</dbReference>
<name>A0A8J3V6H2_9ACTN</name>
<dbReference type="InterPro" id="IPR050766">
    <property type="entry name" value="Bact_Lucif_Oxidored"/>
</dbReference>